<evidence type="ECO:0000256" key="12">
    <source>
        <dbReference type="PIRSR" id="PIRSR004682-4"/>
    </source>
</evidence>
<dbReference type="PANTHER" id="PTHR42891">
    <property type="entry name" value="D-GLYCERO-BETA-D-MANNO-HEPTOSE-1,7-BISPHOSPHATE 7-PHOSPHATASE"/>
    <property type="match status" value="1"/>
</dbReference>
<feature type="site" description="Contributes to substrate recognition" evidence="11">
    <location>
        <position position="112"/>
    </location>
</feature>
<evidence type="ECO:0000256" key="5">
    <source>
        <dbReference type="ARBA" id="ARBA00022833"/>
    </source>
</evidence>
<evidence type="ECO:0000256" key="1">
    <source>
        <dbReference type="ARBA" id="ARBA00004496"/>
    </source>
</evidence>
<evidence type="ECO:0000256" key="9">
    <source>
        <dbReference type="PIRNR" id="PIRNR004682"/>
    </source>
</evidence>
<dbReference type="SUPFAM" id="SSF56784">
    <property type="entry name" value="HAD-like"/>
    <property type="match status" value="1"/>
</dbReference>
<evidence type="ECO:0000256" key="2">
    <source>
        <dbReference type="ARBA" id="ARBA00022490"/>
    </source>
</evidence>
<name>A0A0P0R8J1_9BURK</name>
<dbReference type="EMBL" id="CP012746">
    <property type="protein sequence ID" value="ALL64344.1"/>
    <property type="molecule type" value="Genomic_DNA"/>
</dbReference>
<dbReference type="NCBIfam" id="TIGR01656">
    <property type="entry name" value="Histidinol-ppas"/>
    <property type="match status" value="1"/>
</dbReference>
<dbReference type="GO" id="GO:0005975">
    <property type="term" value="P:carbohydrate metabolic process"/>
    <property type="evidence" value="ECO:0007669"/>
    <property type="project" value="InterPro"/>
</dbReference>
<evidence type="ECO:0000256" key="8">
    <source>
        <dbReference type="ARBA" id="ARBA00061616"/>
    </source>
</evidence>
<evidence type="ECO:0000313" key="14">
    <source>
        <dbReference type="Proteomes" id="UP000019146"/>
    </source>
</evidence>
<dbReference type="GO" id="GO:0005737">
    <property type="term" value="C:cytoplasm"/>
    <property type="evidence" value="ECO:0007669"/>
    <property type="project" value="UniProtKB-SubCell"/>
</dbReference>
<proteinExistence type="inferred from homology"/>
<evidence type="ECO:0000256" key="4">
    <source>
        <dbReference type="ARBA" id="ARBA00022801"/>
    </source>
</evidence>
<feature type="binding site" evidence="12">
    <location>
        <position position="15"/>
    </location>
    <ligand>
        <name>Mg(2+)</name>
        <dbReference type="ChEBI" id="CHEBI:18420"/>
    </ligand>
</feature>
<evidence type="ECO:0000256" key="10">
    <source>
        <dbReference type="PIRSR" id="PIRSR004682-1"/>
    </source>
</evidence>
<keyword evidence="5 12" id="KW-0862">Zinc</keyword>
<dbReference type="InterPro" id="IPR023214">
    <property type="entry name" value="HAD_sf"/>
</dbReference>
<dbReference type="EC" id="3.1.3.-" evidence="9"/>
<evidence type="ECO:0000313" key="13">
    <source>
        <dbReference type="EMBL" id="ALL64344.1"/>
    </source>
</evidence>
<dbReference type="InterPro" id="IPR006439">
    <property type="entry name" value="HAD-SF_hydro_IA"/>
</dbReference>
<dbReference type="Pfam" id="PF13242">
    <property type="entry name" value="Hydrolase_like"/>
    <property type="match status" value="1"/>
</dbReference>
<dbReference type="GO" id="GO:0046872">
    <property type="term" value="F:metal ion binding"/>
    <property type="evidence" value="ECO:0007669"/>
    <property type="project" value="UniProtKB-KW"/>
</dbReference>
<dbReference type="InterPro" id="IPR004446">
    <property type="entry name" value="Heptose_bisP_phosphatase"/>
</dbReference>
<dbReference type="CDD" id="cd07503">
    <property type="entry name" value="HAD_HisB-N"/>
    <property type="match status" value="1"/>
</dbReference>
<evidence type="ECO:0000256" key="3">
    <source>
        <dbReference type="ARBA" id="ARBA00022723"/>
    </source>
</evidence>
<protein>
    <recommendedName>
        <fullName evidence="7 9">D,D-heptose 1,7-bisphosphate phosphatase</fullName>
        <ecNumber evidence="9">3.1.3.-</ecNumber>
    </recommendedName>
</protein>
<dbReference type="Gene3D" id="3.40.50.1000">
    <property type="entry name" value="HAD superfamily/HAD-like"/>
    <property type="match status" value="1"/>
</dbReference>
<dbReference type="KEGG" id="bcai:K788_0007830"/>
<dbReference type="Proteomes" id="UP000019146">
    <property type="component" value="Chromosome 1"/>
</dbReference>
<dbReference type="PANTHER" id="PTHR42891:SF1">
    <property type="entry name" value="D-GLYCERO-BETA-D-MANNO-HEPTOSE-1,7-BISPHOSPHATE 7-PHOSPHATASE"/>
    <property type="match status" value="1"/>
</dbReference>
<dbReference type="InterPro" id="IPR006549">
    <property type="entry name" value="HAD-SF_hydro_IIIA"/>
</dbReference>
<accession>A0A0P0R8J1</accession>
<dbReference type="AlphaFoldDB" id="A0A0P0R8J1"/>
<keyword evidence="3 12" id="KW-0479">Metal-binding</keyword>
<comment type="subcellular location">
    <subcellularLocation>
        <location evidence="1 9">Cytoplasm</location>
    </subcellularLocation>
</comment>
<feature type="binding site" evidence="12">
    <location>
        <position position="94"/>
    </location>
    <ligand>
        <name>Zn(2+)</name>
        <dbReference type="ChEBI" id="CHEBI:29105"/>
    </ligand>
</feature>
<feature type="active site" description="Proton donor" evidence="10">
    <location>
        <position position="13"/>
    </location>
</feature>
<feature type="binding site" evidence="12">
    <location>
        <position position="111"/>
    </location>
    <ligand>
        <name>Zn(2+)</name>
        <dbReference type="ChEBI" id="CHEBI:29105"/>
    </ligand>
</feature>
<dbReference type="NCBIfam" id="TIGR00213">
    <property type="entry name" value="GmhB_yaeD"/>
    <property type="match status" value="1"/>
</dbReference>
<comment type="cofactor">
    <cofactor evidence="12">
        <name>Mg(2+)</name>
        <dbReference type="ChEBI" id="CHEBI:18420"/>
    </cofactor>
</comment>
<keyword evidence="4 9" id="KW-0378">Hydrolase</keyword>
<dbReference type="PIRSF" id="PIRSF004682">
    <property type="entry name" value="GmhB"/>
    <property type="match status" value="1"/>
</dbReference>
<feature type="binding site" evidence="12">
    <location>
        <position position="96"/>
    </location>
    <ligand>
        <name>Zn(2+)</name>
        <dbReference type="ChEBI" id="CHEBI:29105"/>
    </ligand>
</feature>
<keyword evidence="12" id="KW-0460">Magnesium</keyword>
<dbReference type="GO" id="GO:0016791">
    <property type="term" value="F:phosphatase activity"/>
    <property type="evidence" value="ECO:0007669"/>
    <property type="project" value="InterPro"/>
</dbReference>
<dbReference type="NCBIfam" id="TIGR01662">
    <property type="entry name" value="HAD-SF-IIIA"/>
    <property type="match status" value="1"/>
</dbReference>
<keyword evidence="2 9" id="KW-0963">Cytoplasm</keyword>
<comment type="cofactor">
    <cofactor evidence="12">
        <name>Zn(2+)</name>
        <dbReference type="ChEBI" id="CHEBI:29105"/>
    </cofactor>
</comment>
<dbReference type="InterPro" id="IPR006543">
    <property type="entry name" value="Histidinol-phos"/>
</dbReference>
<dbReference type="NCBIfam" id="TIGR01549">
    <property type="entry name" value="HAD-SF-IA-v1"/>
    <property type="match status" value="1"/>
</dbReference>
<feature type="active site" description="Proton donor" evidence="10">
    <location>
        <position position="15"/>
    </location>
</feature>
<gene>
    <name evidence="13" type="ORF">K788_0007830</name>
</gene>
<organism evidence="13 14">
    <name type="scientific">Paraburkholderia caribensis MBA4</name>
    <dbReference type="NCBI Taxonomy" id="1323664"/>
    <lineage>
        <taxon>Bacteria</taxon>
        <taxon>Pseudomonadati</taxon>
        <taxon>Pseudomonadota</taxon>
        <taxon>Betaproteobacteria</taxon>
        <taxon>Burkholderiales</taxon>
        <taxon>Burkholderiaceae</taxon>
        <taxon>Paraburkholderia</taxon>
    </lineage>
</organism>
<feature type="site" description="Stabilizes the phosphoryl group" evidence="11">
    <location>
        <position position="55"/>
    </location>
</feature>
<reference evidence="13 14" key="1">
    <citation type="journal article" date="2014" name="Genome Announc.">
        <title>Draft Genome Sequence of the Haloacid-Degrading Burkholderia caribensis Strain MBA4.</title>
        <authorList>
            <person name="Pan Y."/>
            <person name="Kong K.F."/>
            <person name="Tsang J.S."/>
        </authorList>
    </citation>
    <scope>NUCLEOTIDE SEQUENCE [LARGE SCALE GENOMIC DNA]</scope>
    <source>
        <strain evidence="13 14">MBA4</strain>
    </source>
</reference>
<dbReference type="FunFam" id="3.40.50.1000:FF:000037">
    <property type="entry name" value="D,D-heptose 1,7-bisphosphate phosphatase"/>
    <property type="match status" value="1"/>
</dbReference>
<comment type="similarity">
    <text evidence="8 9">Belongs to the gmhB family.</text>
</comment>
<feature type="binding site" evidence="12">
    <location>
        <position position="109"/>
    </location>
    <ligand>
        <name>Zn(2+)</name>
        <dbReference type="ChEBI" id="CHEBI:29105"/>
    </ligand>
</feature>
<keyword evidence="6 9" id="KW-0119">Carbohydrate metabolism</keyword>
<sequence>MTMSAKKRALFLDRDGVINVDVGYLHRKEDCVFLPGIFELVRRARRAGFDVFVVTNQAGVARGYYTEETFAGFTEWMLEQFADEGAPITQVYYCPHHPDAGTGGYRIACDCRKPQPGMLLRAAREHDVDLTESVMVGDSLTDMQAARAAGVAHRFLLGEAPQIFNHDDHMLISELSEVAASLHWL</sequence>
<dbReference type="InterPro" id="IPR036412">
    <property type="entry name" value="HAD-like_sf"/>
</dbReference>
<feature type="binding site" evidence="12">
    <location>
        <position position="13"/>
    </location>
    <ligand>
        <name>Mg(2+)</name>
        <dbReference type="ChEBI" id="CHEBI:18420"/>
    </ligand>
</feature>
<feature type="site" description="Stabilizes the phosphoryl group" evidence="11">
    <location>
        <position position="113"/>
    </location>
</feature>
<dbReference type="NCBIfam" id="NF006506">
    <property type="entry name" value="PRK08942.1"/>
    <property type="match status" value="1"/>
</dbReference>
<evidence type="ECO:0000256" key="7">
    <source>
        <dbReference type="ARBA" id="ARBA00031828"/>
    </source>
</evidence>
<evidence type="ECO:0000256" key="6">
    <source>
        <dbReference type="ARBA" id="ARBA00023277"/>
    </source>
</evidence>
<feature type="binding site" evidence="12">
    <location>
        <position position="138"/>
    </location>
    <ligand>
        <name>Mg(2+)</name>
        <dbReference type="ChEBI" id="CHEBI:18420"/>
    </ligand>
</feature>
<evidence type="ECO:0000256" key="11">
    <source>
        <dbReference type="PIRSR" id="PIRSR004682-3"/>
    </source>
</evidence>